<reference evidence="1" key="1">
    <citation type="submission" date="2020-11" db="EMBL/GenBank/DDBJ databases">
        <title>Sequencing the genomes of 1000 actinobacteria strains.</title>
        <authorList>
            <person name="Klenk H.-P."/>
        </authorList>
    </citation>
    <scope>NUCLEOTIDE SEQUENCE</scope>
    <source>
        <strain evidence="1">DSM 45632</strain>
    </source>
</reference>
<organism evidence="1 2">
    <name type="scientific">Corynebacterium aquatimens</name>
    <dbReference type="NCBI Taxonomy" id="1190508"/>
    <lineage>
        <taxon>Bacteria</taxon>
        <taxon>Bacillati</taxon>
        <taxon>Actinomycetota</taxon>
        <taxon>Actinomycetes</taxon>
        <taxon>Mycobacteriales</taxon>
        <taxon>Corynebacteriaceae</taxon>
        <taxon>Corynebacterium</taxon>
    </lineage>
</organism>
<evidence type="ECO:0008006" key="3">
    <source>
        <dbReference type="Google" id="ProtNLM"/>
    </source>
</evidence>
<protein>
    <recommendedName>
        <fullName evidence="3">DUF3039 domain-containing protein</fullName>
    </recommendedName>
</protein>
<name>A0A931GSW4_9CORY</name>
<gene>
    <name evidence="1" type="ORF">IW254_001411</name>
</gene>
<dbReference type="Proteomes" id="UP000658613">
    <property type="component" value="Unassembled WGS sequence"/>
</dbReference>
<sequence>MRRARPTLRVLRDDISTDWEDPAPRRAIEEHRYEALHPLSDLPHPIIRKAADSFGEDPAEDNFERPIAGISKLVVQEIKSSQWRGGVWEDPDLGVCWLVVAGLAKGDHLDFEDFYKRIGRENTATDLSQWLPTNEDLQLLKRETAARLRTEWELEIQRHTLEALRTVHSGGTYSFNVSMPHDPSLHLANVELTVELVRTHKENNSEIDVDEIFVGITPEKKFSAHQILWVLIIRVLSSISPPEQGWDRYSTTFSNIGEPGSWTRRVAELELMVKKRVLQPTEPGKESHYTHREHLSKKTIDGKAVRALCGVSFVPLNDHEDRPVCPECNQLYDALGRQ</sequence>
<dbReference type="RefSeq" id="WP_196824836.1">
    <property type="nucleotide sequence ID" value="NZ_CP046980.1"/>
</dbReference>
<dbReference type="InterPro" id="IPR021400">
    <property type="entry name" value="DUF3039"/>
</dbReference>
<proteinExistence type="predicted"/>
<dbReference type="EMBL" id="JADOUE010000001">
    <property type="protein sequence ID" value="MBG6122442.1"/>
    <property type="molecule type" value="Genomic_DNA"/>
</dbReference>
<dbReference type="AlphaFoldDB" id="A0A931GSW4"/>
<keyword evidence="2" id="KW-1185">Reference proteome</keyword>
<dbReference type="Pfam" id="PF11238">
    <property type="entry name" value="DUF3039"/>
    <property type="match status" value="1"/>
</dbReference>
<accession>A0A931GSW4</accession>
<evidence type="ECO:0000313" key="1">
    <source>
        <dbReference type="EMBL" id="MBG6122442.1"/>
    </source>
</evidence>
<comment type="caution">
    <text evidence="1">The sequence shown here is derived from an EMBL/GenBank/DDBJ whole genome shotgun (WGS) entry which is preliminary data.</text>
</comment>
<evidence type="ECO:0000313" key="2">
    <source>
        <dbReference type="Proteomes" id="UP000658613"/>
    </source>
</evidence>